<comment type="caution">
    <text evidence="3">The sequence shown here is derived from an EMBL/GenBank/DDBJ whole genome shotgun (WGS) entry which is preliminary data.</text>
</comment>
<dbReference type="GO" id="GO:0032259">
    <property type="term" value="P:methylation"/>
    <property type="evidence" value="ECO:0007669"/>
    <property type="project" value="UniProtKB-KW"/>
</dbReference>
<gene>
    <name evidence="3" type="ORF">QBC33DRAFT_515045</name>
</gene>
<dbReference type="PANTHER" id="PTHR43861">
    <property type="entry name" value="TRANS-ACONITATE 2-METHYLTRANSFERASE-RELATED"/>
    <property type="match status" value="1"/>
</dbReference>
<dbReference type="RefSeq" id="XP_060283709.1">
    <property type="nucleotide sequence ID" value="XM_060426071.1"/>
</dbReference>
<organism evidence="3 4">
    <name type="scientific">Phialemonium atrogriseum</name>
    <dbReference type="NCBI Taxonomy" id="1093897"/>
    <lineage>
        <taxon>Eukaryota</taxon>
        <taxon>Fungi</taxon>
        <taxon>Dikarya</taxon>
        <taxon>Ascomycota</taxon>
        <taxon>Pezizomycotina</taxon>
        <taxon>Sordariomycetes</taxon>
        <taxon>Sordariomycetidae</taxon>
        <taxon>Cephalothecales</taxon>
        <taxon>Cephalothecaceae</taxon>
        <taxon>Phialemonium</taxon>
    </lineage>
</organism>
<dbReference type="EMBL" id="MU839008">
    <property type="protein sequence ID" value="KAK1767496.1"/>
    <property type="molecule type" value="Genomic_DNA"/>
</dbReference>
<dbReference type="InterPro" id="IPR025714">
    <property type="entry name" value="Methyltranfer_dom"/>
</dbReference>
<dbReference type="CDD" id="cd02440">
    <property type="entry name" value="AdoMet_MTases"/>
    <property type="match status" value="1"/>
</dbReference>
<protein>
    <submittedName>
        <fullName evidence="3">S-adenosyl-L-methionine-dependent methyltransferase</fullName>
    </submittedName>
</protein>
<keyword evidence="4" id="KW-1185">Reference proteome</keyword>
<dbReference type="SUPFAM" id="SSF53335">
    <property type="entry name" value="S-adenosyl-L-methionine-dependent methyltransferases"/>
    <property type="match status" value="1"/>
</dbReference>
<dbReference type="GO" id="GO:0008168">
    <property type="term" value="F:methyltransferase activity"/>
    <property type="evidence" value="ECO:0007669"/>
    <property type="project" value="UniProtKB-KW"/>
</dbReference>
<dbReference type="Pfam" id="PF13847">
    <property type="entry name" value="Methyltransf_31"/>
    <property type="match status" value="1"/>
</dbReference>
<evidence type="ECO:0000256" key="1">
    <source>
        <dbReference type="SAM" id="MobiDB-lite"/>
    </source>
</evidence>
<accession>A0AAJ0C4G3</accession>
<dbReference type="Gene3D" id="3.40.50.150">
    <property type="entry name" value="Vaccinia Virus protein VP39"/>
    <property type="match status" value="1"/>
</dbReference>
<dbReference type="PANTHER" id="PTHR43861:SF1">
    <property type="entry name" value="TRANS-ACONITATE 2-METHYLTRANSFERASE"/>
    <property type="match status" value="1"/>
</dbReference>
<evidence type="ECO:0000313" key="3">
    <source>
        <dbReference type="EMBL" id="KAK1767496.1"/>
    </source>
</evidence>
<reference evidence="3" key="1">
    <citation type="submission" date="2023-06" db="EMBL/GenBank/DDBJ databases">
        <title>Genome-scale phylogeny and comparative genomics of the fungal order Sordariales.</title>
        <authorList>
            <consortium name="Lawrence Berkeley National Laboratory"/>
            <person name="Hensen N."/>
            <person name="Bonometti L."/>
            <person name="Westerberg I."/>
            <person name="Brannstrom I.O."/>
            <person name="Guillou S."/>
            <person name="Cros-Aarteil S."/>
            <person name="Calhoun S."/>
            <person name="Haridas S."/>
            <person name="Kuo A."/>
            <person name="Mondo S."/>
            <person name="Pangilinan J."/>
            <person name="Riley R."/>
            <person name="Labutti K."/>
            <person name="Andreopoulos B."/>
            <person name="Lipzen A."/>
            <person name="Chen C."/>
            <person name="Yanf M."/>
            <person name="Daum C."/>
            <person name="Ng V."/>
            <person name="Clum A."/>
            <person name="Steindorff A."/>
            <person name="Ohm R."/>
            <person name="Martin F."/>
            <person name="Silar P."/>
            <person name="Natvig D."/>
            <person name="Lalanne C."/>
            <person name="Gautier V."/>
            <person name="Ament-Velasquez S.L."/>
            <person name="Kruys A."/>
            <person name="Hutchinson M.I."/>
            <person name="Powell A.J."/>
            <person name="Barry K."/>
            <person name="Miller A.N."/>
            <person name="Grigoriev I.V."/>
            <person name="Debuchy R."/>
            <person name="Gladieux P."/>
            <person name="Thoren M.H."/>
            <person name="Johannesson H."/>
        </authorList>
    </citation>
    <scope>NUCLEOTIDE SEQUENCE</scope>
    <source>
        <strain evidence="3">8032-3</strain>
    </source>
</reference>
<dbReference type="AlphaFoldDB" id="A0AAJ0C4G3"/>
<feature type="region of interest" description="Disordered" evidence="1">
    <location>
        <begin position="332"/>
        <end position="381"/>
    </location>
</feature>
<dbReference type="GeneID" id="85309258"/>
<dbReference type="InterPro" id="IPR029063">
    <property type="entry name" value="SAM-dependent_MTases_sf"/>
</dbReference>
<feature type="compositionally biased region" description="Low complexity" evidence="1">
    <location>
        <begin position="337"/>
        <end position="356"/>
    </location>
</feature>
<name>A0AAJ0C4G3_9PEZI</name>
<evidence type="ECO:0000259" key="2">
    <source>
        <dbReference type="Pfam" id="PF13847"/>
    </source>
</evidence>
<feature type="domain" description="Methyltransferase" evidence="2">
    <location>
        <begin position="40"/>
        <end position="150"/>
    </location>
</feature>
<keyword evidence="3" id="KW-0808">Transferase</keyword>
<evidence type="ECO:0000313" key="4">
    <source>
        <dbReference type="Proteomes" id="UP001244011"/>
    </source>
</evidence>
<sequence>MPNSQTDLIRTIYDERSEQYDASFHGLLAEEYIRVAQPQDGERVLDLACGTGLVALLAEERVGARGRVVGVDISEGMLNVARRKARQTGSSVSFIQHDISDLSGLDLLPSGSDGFDVITCAAALVLLPDPHGAVRHWAGLLRPGGRLVTDVAARDVHVPSRILGRVGDRLGLSLQWDQSWVRDEGSLERLLAGAGLEVRTVFMSKTFQVREYTNAEAPQVFEQAVASPMFRNFGDPSVREEAKRLFVERFAEEAGSAGILLDEAKMHAEVPATHHKSNAKNYTRGARTWNLARLLRVAKDAITQSRYNGHSQYELPAEHTNPIASSEQLVDGDIDMADASSSSSSGDSSGGEDAPSIFKSRKRKNSETSDELPPKRMSKRQ</sequence>
<keyword evidence="3" id="KW-0489">Methyltransferase</keyword>
<proteinExistence type="predicted"/>
<dbReference type="Proteomes" id="UP001244011">
    <property type="component" value="Unassembled WGS sequence"/>
</dbReference>